<gene>
    <name evidence="3" type="primary">LOC106162523</name>
</gene>
<keyword evidence="1" id="KW-0732">Signal</keyword>
<evidence type="ECO:0000256" key="1">
    <source>
        <dbReference type="SAM" id="SignalP"/>
    </source>
</evidence>
<feature type="signal peptide" evidence="1">
    <location>
        <begin position="1"/>
        <end position="20"/>
    </location>
</feature>
<organism evidence="2 3">
    <name type="scientific">Lingula anatina</name>
    <name type="common">Brachiopod</name>
    <name type="synonym">Lingula unguis</name>
    <dbReference type="NCBI Taxonomy" id="7574"/>
    <lineage>
        <taxon>Eukaryota</taxon>
        <taxon>Metazoa</taxon>
        <taxon>Spiralia</taxon>
        <taxon>Lophotrochozoa</taxon>
        <taxon>Brachiopoda</taxon>
        <taxon>Linguliformea</taxon>
        <taxon>Lingulata</taxon>
        <taxon>Lingulida</taxon>
        <taxon>Linguloidea</taxon>
        <taxon>Lingulidae</taxon>
        <taxon>Lingula</taxon>
    </lineage>
</organism>
<dbReference type="RefSeq" id="XP_013395279.1">
    <property type="nucleotide sequence ID" value="XM_013539825.1"/>
</dbReference>
<sequence>MLPTAFHTGILLTVLSCVCAYRAMRFRDELPRVYQYPIQFPETDCSEEGSRCFQTSDCCEGSVCVTDNGLAGTCVPATPRRSGSYLCFTNTDCDPGFECTEVRSQSLRVCKVKGTRKEGEDCEDSSECRPGSCCQDINIFRRGTFRKCGPYYGISKCVRAKSDNSVVFRR</sequence>
<name>A0A1S3ICW3_LINAN</name>
<evidence type="ECO:0000313" key="2">
    <source>
        <dbReference type="Proteomes" id="UP000085678"/>
    </source>
</evidence>
<reference evidence="3" key="1">
    <citation type="submission" date="2025-08" db="UniProtKB">
        <authorList>
            <consortium name="RefSeq"/>
        </authorList>
    </citation>
    <scope>IDENTIFICATION</scope>
    <source>
        <tissue evidence="3">Gonads</tissue>
    </source>
</reference>
<proteinExistence type="predicted"/>
<dbReference type="GeneID" id="106162523"/>
<dbReference type="InParanoid" id="A0A1S3ICW3"/>
<dbReference type="AlphaFoldDB" id="A0A1S3ICW3"/>
<dbReference type="KEGG" id="lak:106162523"/>
<protein>
    <submittedName>
        <fullName evidence="3">ITG-like peptide isoform X1</fullName>
    </submittedName>
</protein>
<keyword evidence="2" id="KW-1185">Reference proteome</keyword>
<dbReference type="OrthoDB" id="6038677at2759"/>
<evidence type="ECO:0000313" key="3">
    <source>
        <dbReference type="RefSeq" id="XP_013395279.1"/>
    </source>
</evidence>
<feature type="chain" id="PRO_5010230064" evidence="1">
    <location>
        <begin position="21"/>
        <end position="170"/>
    </location>
</feature>
<accession>A0A1S3ICW3</accession>
<dbReference type="Proteomes" id="UP000085678">
    <property type="component" value="Unplaced"/>
</dbReference>